<evidence type="ECO:0000313" key="9">
    <source>
        <dbReference type="Proteomes" id="UP000068196"/>
    </source>
</evidence>
<evidence type="ECO:0000256" key="4">
    <source>
        <dbReference type="ARBA" id="ARBA00022898"/>
    </source>
</evidence>
<dbReference type="InterPro" id="IPR004636">
    <property type="entry name" value="AcOrn/SuccOrn_fam"/>
</dbReference>
<keyword evidence="3 7" id="KW-0808">Transferase</keyword>
<feature type="binding site" evidence="7">
    <location>
        <begin position="221"/>
        <end position="224"/>
    </location>
    <ligand>
        <name>pyridoxal 5'-phosphate</name>
        <dbReference type="ChEBI" id="CHEBI:597326"/>
    </ligand>
</feature>
<dbReference type="PATRIC" id="fig|1653476.3.peg.1518"/>
<dbReference type="PIRSF" id="PIRSF000521">
    <property type="entry name" value="Transaminase_4ab_Lys_Orn"/>
    <property type="match status" value="1"/>
</dbReference>
<dbReference type="Proteomes" id="UP000068196">
    <property type="component" value="Chromosome"/>
</dbReference>
<feature type="binding site" evidence="7">
    <location>
        <position position="136"/>
    </location>
    <ligand>
        <name>pyridoxal 5'-phosphate</name>
        <dbReference type="ChEBI" id="CHEBI:597326"/>
    </ligand>
</feature>
<proteinExistence type="inferred from homology"/>
<dbReference type="Gene3D" id="3.90.1150.10">
    <property type="entry name" value="Aspartate Aminotransferase, domain 1"/>
    <property type="match status" value="1"/>
</dbReference>
<evidence type="ECO:0000256" key="1">
    <source>
        <dbReference type="ARBA" id="ARBA00022576"/>
    </source>
</evidence>
<evidence type="ECO:0000256" key="2">
    <source>
        <dbReference type="ARBA" id="ARBA00022605"/>
    </source>
</evidence>
<dbReference type="PANTHER" id="PTHR11986">
    <property type="entry name" value="AMINOTRANSFERASE CLASS III"/>
    <property type="match status" value="1"/>
</dbReference>
<keyword evidence="7" id="KW-0055">Arginine biosynthesis</keyword>
<protein>
    <recommendedName>
        <fullName evidence="7">Acetylornithine aminotransferase</fullName>
        <shortName evidence="7">ACOAT</shortName>
        <ecNumber evidence="7">2.6.1.11</ecNumber>
    </recommendedName>
</protein>
<dbReference type="GO" id="GO:0042802">
    <property type="term" value="F:identical protein binding"/>
    <property type="evidence" value="ECO:0007669"/>
    <property type="project" value="TreeGrafter"/>
</dbReference>
<comment type="subcellular location">
    <subcellularLocation>
        <location evidence="7">Cytoplasm</location>
    </subcellularLocation>
</comment>
<dbReference type="InterPro" id="IPR049704">
    <property type="entry name" value="Aminotrans_3_PPA_site"/>
</dbReference>
<dbReference type="InterPro" id="IPR015421">
    <property type="entry name" value="PyrdxlP-dep_Trfase_major"/>
</dbReference>
<organism evidence="8 9">
    <name type="scientific">Caldimicrobium thiodismutans</name>
    <dbReference type="NCBI Taxonomy" id="1653476"/>
    <lineage>
        <taxon>Bacteria</taxon>
        <taxon>Pseudomonadati</taxon>
        <taxon>Thermodesulfobacteriota</taxon>
        <taxon>Thermodesulfobacteria</taxon>
        <taxon>Thermodesulfobacteriales</taxon>
        <taxon>Thermodesulfobacteriaceae</taxon>
        <taxon>Caldimicrobium</taxon>
    </lineage>
</organism>
<feature type="binding site" evidence="7">
    <location>
        <position position="139"/>
    </location>
    <ligand>
        <name>N(2)-acetyl-L-ornithine</name>
        <dbReference type="ChEBI" id="CHEBI:57805"/>
    </ligand>
</feature>
<dbReference type="OrthoDB" id="9801052at2"/>
<evidence type="ECO:0000313" key="8">
    <source>
        <dbReference type="EMBL" id="BAU23828.1"/>
    </source>
</evidence>
<dbReference type="InterPro" id="IPR005814">
    <property type="entry name" value="Aminotrans_3"/>
</dbReference>
<dbReference type="STRING" id="1653476.THC_1463"/>
<dbReference type="EMBL" id="AP014945">
    <property type="protein sequence ID" value="BAU23828.1"/>
    <property type="molecule type" value="Genomic_DNA"/>
</dbReference>
<feature type="binding site" evidence="7">
    <location>
        <position position="279"/>
    </location>
    <ligand>
        <name>pyridoxal 5'-phosphate</name>
        <dbReference type="ChEBI" id="CHEBI:597326"/>
    </ligand>
</feature>
<dbReference type="KEGG" id="cthi:THC_1463"/>
<dbReference type="RefSeq" id="WP_068515452.1">
    <property type="nucleotide sequence ID" value="NZ_AP014945.1"/>
</dbReference>
<comment type="catalytic activity">
    <reaction evidence="7">
        <text>N(2)-acetyl-L-ornithine + 2-oxoglutarate = N-acetyl-L-glutamate 5-semialdehyde + L-glutamate</text>
        <dbReference type="Rhea" id="RHEA:18049"/>
        <dbReference type="ChEBI" id="CHEBI:16810"/>
        <dbReference type="ChEBI" id="CHEBI:29123"/>
        <dbReference type="ChEBI" id="CHEBI:29985"/>
        <dbReference type="ChEBI" id="CHEBI:57805"/>
        <dbReference type="EC" id="2.6.1.11"/>
    </reaction>
</comment>
<comment type="cofactor">
    <cofactor evidence="7">
        <name>pyridoxal 5'-phosphate</name>
        <dbReference type="ChEBI" id="CHEBI:597326"/>
    </cofactor>
    <text evidence="7">Binds 1 pyridoxal phosphate per subunit.</text>
</comment>
<dbReference type="NCBIfam" id="TIGR00707">
    <property type="entry name" value="argD"/>
    <property type="match status" value="1"/>
</dbReference>
<dbReference type="GO" id="GO:0005737">
    <property type="term" value="C:cytoplasm"/>
    <property type="evidence" value="ECO:0007669"/>
    <property type="project" value="UniProtKB-SubCell"/>
</dbReference>
<evidence type="ECO:0000256" key="5">
    <source>
        <dbReference type="ARBA" id="ARBA00023317"/>
    </source>
</evidence>
<dbReference type="Pfam" id="PF00202">
    <property type="entry name" value="Aminotran_3"/>
    <property type="match status" value="1"/>
</dbReference>
<accession>A0A0U5AP09</accession>
<reference evidence="8 9" key="1">
    <citation type="journal article" date="2016" name="Int. J. Syst. Evol. Microbiol.">
        <title>Caldimicrobium thiodismutans sp. nov., a sulfur-disproportionating bacterium isolated from a hot spring, and emended description of the genus Caldimicrobium.</title>
        <authorList>
            <person name="Kojima H."/>
            <person name="Umezawa K."/>
            <person name="Fukui M."/>
        </authorList>
    </citation>
    <scope>NUCLEOTIDE SEQUENCE [LARGE SCALE GENOMIC DNA]</scope>
    <source>
        <strain evidence="8 9">TF1</strain>
    </source>
</reference>
<name>A0A0U5AP09_9BACT</name>
<dbReference type="GO" id="GO:0031299">
    <property type="term" value="F:taurine-pyruvate aminotransferase activity"/>
    <property type="evidence" value="ECO:0007669"/>
    <property type="project" value="UniProtKB-EC"/>
</dbReference>
<gene>
    <name evidence="7" type="primary">argD</name>
    <name evidence="8" type="ORF">THC_1463</name>
</gene>
<dbReference type="PROSITE" id="PS00600">
    <property type="entry name" value="AA_TRANSFER_CLASS_3"/>
    <property type="match status" value="1"/>
</dbReference>
<evidence type="ECO:0000256" key="3">
    <source>
        <dbReference type="ARBA" id="ARBA00022679"/>
    </source>
</evidence>
<evidence type="ECO:0000256" key="7">
    <source>
        <dbReference type="HAMAP-Rule" id="MF_01107"/>
    </source>
</evidence>
<dbReference type="EC" id="2.6.1.11" evidence="7"/>
<dbReference type="FunFam" id="3.40.640.10:FF:000004">
    <property type="entry name" value="Acetylornithine aminotransferase"/>
    <property type="match status" value="1"/>
</dbReference>
<comment type="miscellaneous">
    <text evidence="7">May also have succinyldiaminopimelate aminotransferase activity, thus carrying out the corresponding step in lysine biosynthesis.</text>
</comment>
<reference evidence="9" key="2">
    <citation type="journal article" date="2016" name="Int. J. Syst. Evol. Microbiol.">
        <title>Caldimicrobium thiodismutans sp. nov., a sulfur-disproportionating bacterium isolated from a hot spring.</title>
        <authorList>
            <person name="Kojima H."/>
            <person name="Umezawa K."/>
            <person name="Fukui M."/>
        </authorList>
    </citation>
    <scope>NUCLEOTIDE SEQUENCE [LARGE SCALE GENOMIC DNA]</scope>
    <source>
        <strain evidence="9">TF1</strain>
    </source>
</reference>
<keyword evidence="2 7" id="KW-0028">Amino-acid biosynthesis</keyword>
<comment type="pathway">
    <text evidence="7">Amino-acid biosynthesis; L-arginine biosynthesis; N(2)-acetyl-L-ornithine from L-glutamate: step 4/4.</text>
</comment>
<feature type="binding site" evidence="7">
    <location>
        <position position="278"/>
    </location>
    <ligand>
        <name>N(2)-acetyl-L-ornithine</name>
        <dbReference type="ChEBI" id="CHEBI:57805"/>
    </ligand>
</feature>
<sequence>MGYLVEMGELYLAGNYKREKLAFVRGSGTRLFTEDGEEYLDFTAGIAVCNLGHAHPALVEVLQRQGQRLWHTSNLYYTEPQAKLAKKLVDLTFAEKVFFANSGAEAIEAALKLARRLAFENYGPQKYKFIALENSFHGRTFGALSVTGQPKYWEGFQPLLEGVIFIPPNDLQALETAFSDEVCAMILEPIQGEGGIFPLTKEFLGKVKELCQKFKALLIFDEIQTGIGRTGKLFAYEHFGIEPDILCTSKALANGLPLSAMLAKSEVMQALKPGTHASTFGGNPIACAVALKVLEVVSEKSFLEEVALKGKVLKERLIYLDPEKKIIKEVRGEGLLIGIEFHKPSQPIYETLLKKKILVTQPKPNIIRLTPPLIVNYREFDYFLESLAQSLTGIK</sequence>
<dbReference type="AlphaFoldDB" id="A0A0U5AP09"/>
<dbReference type="CDD" id="cd00610">
    <property type="entry name" value="OAT_like"/>
    <property type="match status" value="1"/>
</dbReference>
<comment type="catalytic activity">
    <reaction evidence="6">
        <text>taurine + pyruvate = sulfoacetaldehyde + L-alanine</text>
        <dbReference type="Rhea" id="RHEA:10420"/>
        <dbReference type="ChEBI" id="CHEBI:15361"/>
        <dbReference type="ChEBI" id="CHEBI:57972"/>
        <dbReference type="ChEBI" id="CHEBI:58246"/>
        <dbReference type="ChEBI" id="CHEBI:507393"/>
        <dbReference type="EC" id="2.6.1.77"/>
    </reaction>
    <physiologicalReaction direction="left-to-right" evidence="6">
        <dbReference type="Rhea" id="RHEA:10421"/>
    </physiologicalReaction>
</comment>
<comment type="subunit">
    <text evidence="7">Homodimer.</text>
</comment>
<feature type="binding site" evidence="7">
    <location>
        <begin position="103"/>
        <end position="104"/>
    </location>
    <ligand>
        <name>pyridoxal 5'-phosphate</name>
        <dbReference type="ChEBI" id="CHEBI:597326"/>
    </ligand>
</feature>
<keyword evidence="9" id="KW-1185">Reference proteome</keyword>
<dbReference type="SUPFAM" id="SSF53383">
    <property type="entry name" value="PLP-dependent transferases"/>
    <property type="match status" value="1"/>
</dbReference>
<dbReference type="InterPro" id="IPR015422">
    <property type="entry name" value="PyrdxlP-dep_Trfase_small"/>
</dbReference>
<dbReference type="InterPro" id="IPR015424">
    <property type="entry name" value="PyrdxlP-dep_Trfase"/>
</dbReference>
<evidence type="ECO:0000256" key="6">
    <source>
        <dbReference type="ARBA" id="ARBA00052998"/>
    </source>
</evidence>
<keyword evidence="1 7" id="KW-0032">Aminotransferase</keyword>
<keyword evidence="4 7" id="KW-0663">Pyridoxal phosphate</keyword>
<dbReference type="PANTHER" id="PTHR11986:SF79">
    <property type="entry name" value="ACETYLORNITHINE AMINOTRANSFERASE, MITOCHONDRIAL"/>
    <property type="match status" value="1"/>
</dbReference>
<dbReference type="GO" id="GO:0006526">
    <property type="term" value="P:L-arginine biosynthetic process"/>
    <property type="evidence" value="ECO:0007669"/>
    <property type="project" value="UniProtKB-UniRule"/>
</dbReference>
<keyword evidence="7" id="KW-0963">Cytoplasm</keyword>
<dbReference type="UniPathway" id="UPA00068">
    <property type="reaction ID" value="UER00109"/>
</dbReference>
<feature type="modified residue" description="N6-(pyridoxal phosphate)lysine" evidence="7">
    <location>
        <position position="250"/>
    </location>
</feature>
<dbReference type="Gene3D" id="3.40.640.10">
    <property type="entry name" value="Type I PLP-dependent aspartate aminotransferase-like (Major domain)"/>
    <property type="match status" value="1"/>
</dbReference>
<dbReference type="NCBIfam" id="NF002325">
    <property type="entry name" value="PRK01278.1"/>
    <property type="match status" value="1"/>
</dbReference>
<comment type="similarity">
    <text evidence="7">Belongs to the class-III pyridoxal-phosphate-dependent aminotransferase family. ArgD subfamily.</text>
</comment>
<dbReference type="GO" id="GO:0030170">
    <property type="term" value="F:pyridoxal phosphate binding"/>
    <property type="evidence" value="ECO:0007669"/>
    <property type="project" value="InterPro"/>
</dbReference>
<keyword evidence="5" id="KW-0670">Pyruvate</keyword>
<dbReference type="InterPro" id="IPR050103">
    <property type="entry name" value="Class-III_PLP-dep_AT"/>
</dbReference>
<dbReference type="GO" id="GO:0003992">
    <property type="term" value="F:N2-acetyl-L-ornithine:2-oxoglutarate 5-aminotransferase activity"/>
    <property type="evidence" value="ECO:0007669"/>
    <property type="project" value="UniProtKB-UniRule"/>
</dbReference>
<dbReference type="HAMAP" id="MF_01107">
    <property type="entry name" value="ArgD_aminotrans_3"/>
    <property type="match status" value="1"/>
</dbReference>